<dbReference type="STRING" id="45851.BHV86_04740"/>
<keyword evidence="2" id="KW-1185">Reference proteome</keyword>
<gene>
    <name evidence="1" type="ORF">BUTYVIB_01193</name>
</gene>
<organism evidence="1 2">
    <name type="scientific">Eshraghiella crossota DSM 2876</name>
    <dbReference type="NCBI Taxonomy" id="511680"/>
    <lineage>
        <taxon>Bacteria</taxon>
        <taxon>Bacillati</taxon>
        <taxon>Bacillota</taxon>
        <taxon>Clostridia</taxon>
        <taxon>Lachnospirales</taxon>
        <taxon>Lachnospiraceae</taxon>
        <taxon>Eshraghiella</taxon>
    </lineage>
</organism>
<dbReference type="HOGENOM" id="CLU_1692219_0_0_9"/>
<evidence type="ECO:0000313" key="1">
    <source>
        <dbReference type="EMBL" id="EFF68671.1"/>
    </source>
</evidence>
<reference evidence="1 2" key="1">
    <citation type="submission" date="2010-02" db="EMBL/GenBank/DDBJ databases">
        <authorList>
            <person name="Weinstock G."/>
            <person name="Sodergren E."/>
            <person name="Clifton S."/>
            <person name="Fulton L."/>
            <person name="Fulton B."/>
            <person name="Courtney L."/>
            <person name="Fronick C."/>
            <person name="Harrison M."/>
            <person name="Strong C."/>
            <person name="Farmer C."/>
            <person name="Delahaunty K."/>
            <person name="Markovic C."/>
            <person name="Hall O."/>
            <person name="Minx P."/>
            <person name="Tomlinson C."/>
            <person name="Mitreva M."/>
            <person name="Nelson J."/>
            <person name="Hou S."/>
            <person name="Wollam A."/>
            <person name="Pepin K.H."/>
            <person name="Johnson M."/>
            <person name="Bhonagiri V."/>
            <person name="Zhang X."/>
            <person name="Suruliraj S."/>
            <person name="Warren W."/>
            <person name="Chinwalla A."/>
            <person name="Mardis E.R."/>
            <person name="Wilson R.K."/>
        </authorList>
    </citation>
    <scope>NUCLEOTIDE SEQUENCE [LARGE SCALE GENOMIC DNA]</scope>
    <source>
        <strain evidence="1 2">DSM 2876</strain>
    </source>
</reference>
<protein>
    <submittedName>
        <fullName evidence="1">Uncharacterized protein</fullName>
    </submittedName>
</protein>
<dbReference type="EMBL" id="ABWN01000027">
    <property type="protein sequence ID" value="EFF68671.1"/>
    <property type="molecule type" value="Genomic_DNA"/>
</dbReference>
<dbReference type="RefSeq" id="WP_005602594.1">
    <property type="nucleotide sequence ID" value="NZ_GG663523.1"/>
</dbReference>
<proteinExistence type="predicted"/>
<dbReference type="GeneID" id="98919124"/>
<name>D4RZC7_9FIRM</name>
<evidence type="ECO:0000313" key="2">
    <source>
        <dbReference type="Proteomes" id="UP000006238"/>
    </source>
</evidence>
<accession>D4RZC7</accession>
<dbReference type="Proteomes" id="UP000006238">
    <property type="component" value="Unassembled WGS sequence"/>
</dbReference>
<comment type="caution">
    <text evidence="1">The sequence shown here is derived from an EMBL/GenBank/DDBJ whole genome shotgun (WGS) entry which is preliminary data.</text>
</comment>
<sequence length="155" mass="18753">MELVYDYVSEERKEEVKKMGILTPYGGLFEPREKFGNLKYVKSKDEYYLFKRIIPGVEYSEYENDGIRYLFICGKKYYYVELPIEDNIIRNERKDGFFYVYETANISEIKELTDEEIAVLINVLSMELKKCTLYNKDLRIYCTIYYNKELMLKEF</sequence>
<dbReference type="AlphaFoldDB" id="D4RZC7"/>